<keyword evidence="2 5" id="KW-0812">Transmembrane</keyword>
<evidence type="ECO:0000313" key="7">
    <source>
        <dbReference type="EMBL" id="PIE83604.1"/>
    </source>
</evidence>
<accession>A0A2G6PGB8</accession>
<organism evidence="7 8">
    <name type="scientific">Candidatus Contendibacter odensensis</name>
    <dbReference type="NCBI Taxonomy" id="1400860"/>
    <lineage>
        <taxon>Bacteria</taxon>
        <taxon>Pseudomonadati</taxon>
        <taxon>Pseudomonadota</taxon>
        <taxon>Gammaproteobacteria</taxon>
        <taxon>Candidatus Competibacteraceae</taxon>
        <taxon>Candidatus Contendibacter</taxon>
    </lineage>
</organism>
<comment type="caution">
    <text evidence="7">The sequence shown here is derived from an EMBL/GenBank/DDBJ whole genome shotgun (WGS) entry which is preliminary data.</text>
</comment>
<protein>
    <recommendedName>
        <fullName evidence="6">Lipopolysaccharide assembly protein A domain-containing protein</fullName>
    </recommendedName>
</protein>
<dbReference type="Pfam" id="PF06305">
    <property type="entry name" value="LapA_dom"/>
    <property type="match status" value="1"/>
</dbReference>
<keyword evidence="4 5" id="KW-0472">Membrane</keyword>
<evidence type="ECO:0000313" key="8">
    <source>
        <dbReference type="Proteomes" id="UP000229278"/>
    </source>
</evidence>
<evidence type="ECO:0000256" key="2">
    <source>
        <dbReference type="ARBA" id="ARBA00022692"/>
    </source>
</evidence>
<evidence type="ECO:0000259" key="6">
    <source>
        <dbReference type="Pfam" id="PF06305"/>
    </source>
</evidence>
<dbReference type="Proteomes" id="UP000229278">
    <property type="component" value="Unassembled WGS sequence"/>
</dbReference>
<evidence type="ECO:0000256" key="4">
    <source>
        <dbReference type="ARBA" id="ARBA00023136"/>
    </source>
</evidence>
<keyword evidence="3 5" id="KW-1133">Transmembrane helix</keyword>
<dbReference type="EMBL" id="PDTV01000004">
    <property type="protein sequence ID" value="PIE83604.1"/>
    <property type="molecule type" value="Genomic_DNA"/>
</dbReference>
<dbReference type="GO" id="GO:0005886">
    <property type="term" value="C:plasma membrane"/>
    <property type="evidence" value="ECO:0007669"/>
    <property type="project" value="InterPro"/>
</dbReference>
<feature type="domain" description="Lipopolysaccharide assembly protein A" evidence="6">
    <location>
        <begin position="29"/>
        <end position="81"/>
    </location>
</feature>
<dbReference type="InterPro" id="IPR010445">
    <property type="entry name" value="LapA_dom"/>
</dbReference>
<feature type="transmembrane region" description="Helical" evidence="5">
    <location>
        <begin position="44"/>
        <end position="70"/>
    </location>
</feature>
<name>A0A2G6PGB8_9GAMM</name>
<reference evidence="7 8" key="1">
    <citation type="submission" date="2017-10" db="EMBL/GenBank/DDBJ databases">
        <title>Novel microbial diversity and functional potential in the marine mammal oral microbiome.</title>
        <authorList>
            <person name="Dudek N.K."/>
            <person name="Sun C.L."/>
            <person name="Burstein D."/>
            <person name="Kantor R.S."/>
            <person name="Aliaga Goltsman D.S."/>
            <person name="Bik E.M."/>
            <person name="Thomas B.C."/>
            <person name="Banfield J.F."/>
            <person name="Relman D.A."/>
        </authorList>
    </citation>
    <scope>NUCLEOTIDE SEQUENCE [LARGE SCALE GENOMIC DNA]</scope>
    <source>
        <strain evidence="7">DOLJORAL78_50_517</strain>
    </source>
</reference>
<evidence type="ECO:0000256" key="1">
    <source>
        <dbReference type="ARBA" id="ARBA00022475"/>
    </source>
</evidence>
<evidence type="ECO:0000256" key="5">
    <source>
        <dbReference type="SAM" id="Phobius"/>
    </source>
</evidence>
<dbReference type="AlphaFoldDB" id="A0A2G6PGB8"/>
<proteinExistence type="predicted"/>
<evidence type="ECO:0000256" key="3">
    <source>
        <dbReference type="ARBA" id="ARBA00022989"/>
    </source>
</evidence>
<keyword evidence="1" id="KW-1003">Cell membrane</keyword>
<sequence length="100" mass="10976">MSWIKFILIAAIFLVVLLVGVEFSTLHADKVTINYLLGMTTQPLSMVVVCAFAAGVVVTMLIGATIVLPLRLQVSRLQQSVVSKDHEIKLLKKKAGRDVR</sequence>
<gene>
    <name evidence="7" type="ORF">CSA09_01830</name>
</gene>